<protein>
    <submittedName>
        <fullName evidence="1">Uncharacterized protein</fullName>
    </submittedName>
</protein>
<organism evidence="1 2">
    <name type="scientific">Brachionus calyciflorus</name>
    <dbReference type="NCBI Taxonomy" id="104777"/>
    <lineage>
        <taxon>Eukaryota</taxon>
        <taxon>Metazoa</taxon>
        <taxon>Spiralia</taxon>
        <taxon>Gnathifera</taxon>
        <taxon>Rotifera</taxon>
        <taxon>Eurotatoria</taxon>
        <taxon>Monogononta</taxon>
        <taxon>Pseudotrocha</taxon>
        <taxon>Ploima</taxon>
        <taxon>Brachionidae</taxon>
        <taxon>Brachionus</taxon>
    </lineage>
</organism>
<accession>A0A813WPY4</accession>
<reference evidence="1" key="1">
    <citation type="submission" date="2021-02" db="EMBL/GenBank/DDBJ databases">
        <authorList>
            <person name="Nowell W R."/>
        </authorList>
    </citation>
    <scope>NUCLEOTIDE SEQUENCE</scope>
    <source>
        <strain evidence="1">Ploen Becks lab</strain>
    </source>
</reference>
<name>A0A813WPY4_9BILA</name>
<evidence type="ECO:0000313" key="2">
    <source>
        <dbReference type="Proteomes" id="UP000663879"/>
    </source>
</evidence>
<dbReference type="Proteomes" id="UP000663879">
    <property type="component" value="Unassembled WGS sequence"/>
</dbReference>
<comment type="caution">
    <text evidence="1">The sequence shown here is derived from an EMBL/GenBank/DDBJ whole genome shotgun (WGS) entry which is preliminary data.</text>
</comment>
<sequence length="72" mass="8379">MILKDDREYQIKSSGSNGDFLFDKKSENIQLGNTKDNSIEPLEEAYSDKQFYSSITKDQQLRVREQVVKSNM</sequence>
<proteinExistence type="predicted"/>
<keyword evidence="2" id="KW-1185">Reference proteome</keyword>
<dbReference type="EMBL" id="CAJNOC010001433">
    <property type="protein sequence ID" value="CAF0864507.1"/>
    <property type="molecule type" value="Genomic_DNA"/>
</dbReference>
<dbReference type="AlphaFoldDB" id="A0A813WPY4"/>
<gene>
    <name evidence="1" type="ORF">OXX778_LOCUS9610</name>
</gene>
<evidence type="ECO:0000313" key="1">
    <source>
        <dbReference type="EMBL" id="CAF0864507.1"/>
    </source>
</evidence>